<keyword evidence="13" id="KW-1185">Reference proteome</keyword>
<feature type="transmembrane region" description="Helical" evidence="10">
    <location>
        <begin position="55"/>
        <end position="76"/>
    </location>
</feature>
<evidence type="ECO:0000256" key="8">
    <source>
        <dbReference type="ARBA" id="ARBA00023136"/>
    </source>
</evidence>
<feature type="transmembrane region" description="Helical" evidence="10">
    <location>
        <begin position="179"/>
        <end position="205"/>
    </location>
</feature>
<dbReference type="OrthoDB" id="40134at2759"/>
<evidence type="ECO:0000256" key="2">
    <source>
        <dbReference type="ARBA" id="ARBA00022448"/>
    </source>
</evidence>
<keyword evidence="4 10" id="KW-0812">Transmembrane</keyword>
<evidence type="ECO:0000256" key="4">
    <source>
        <dbReference type="ARBA" id="ARBA00022692"/>
    </source>
</evidence>
<dbReference type="PANTHER" id="PTHR48017">
    <property type="entry name" value="OS05G0424000 PROTEIN-RELATED"/>
    <property type="match status" value="1"/>
</dbReference>
<feature type="transmembrane region" description="Helical" evidence="10">
    <location>
        <begin position="306"/>
        <end position="327"/>
    </location>
</feature>
<feature type="transmembrane region" description="Helical" evidence="10">
    <location>
        <begin position="267"/>
        <end position="286"/>
    </location>
</feature>
<dbReference type="GO" id="GO:0006865">
    <property type="term" value="P:amino acid transport"/>
    <property type="evidence" value="ECO:0007669"/>
    <property type="project" value="UniProtKB-KW"/>
</dbReference>
<comment type="caution">
    <text evidence="12">The sequence shown here is derived from an EMBL/GenBank/DDBJ whole genome shotgun (WGS) entry which is preliminary data.</text>
</comment>
<name>A0A843U7Q0_COLES</name>
<dbReference type="EMBL" id="NMUH01000390">
    <property type="protein sequence ID" value="MQL78266.1"/>
    <property type="molecule type" value="Genomic_DNA"/>
</dbReference>
<keyword evidence="2" id="KW-0813">Transport</keyword>
<evidence type="ECO:0000256" key="6">
    <source>
        <dbReference type="ARBA" id="ARBA00022970"/>
    </source>
</evidence>
<dbReference type="GO" id="GO:0015293">
    <property type="term" value="F:symporter activity"/>
    <property type="evidence" value="ECO:0007669"/>
    <property type="project" value="UniProtKB-KW"/>
</dbReference>
<evidence type="ECO:0000256" key="1">
    <source>
        <dbReference type="ARBA" id="ARBA00004236"/>
    </source>
</evidence>
<dbReference type="FunFam" id="1.20.1740.10:FF:000055">
    <property type="entry name" value="Amino acid permease 6"/>
    <property type="match status" value="1"/>
</dbReference>
<evidence type="ECO:0000256" key="9">
    <source>
        <dbReference type="ARBA" id="ARBA00061463"/>
    </source>
</evidence>
<feature type="transmembrane region" description="Helical" evidence="10">
    <location>
        <begin position="26"/>
        <end position="49"/>
    </location>
</feature>
<evidence type="ECO:0000256" key="5">
    <source>
        <dbReference type="ARBA" id="ARBA00022847"/>
    </source>
</evidence>
<gene>
    <name evidence="12" type="ORF">Taro_010699</name>
</gene>
<protein>
    <recommendedName>
        <fullName evidence="11">Amino acid transporter transmembrane domain-containing protein</fullName>
    </recommendedName>
</protein>
<evidence type="ECO:0000313" key="12">
    <source>
        <dbReference type="EMBL" id="MQL78266.1"/>
    </source>
</evidence>
<proteinExistence type="inferred from homology"/>
<feature type="domain" description="Amino acid transporter transmembrane" evidence="11">
    <location>
        <begin position="23"/>
        <end position="453"/>
    </location>
</feature>
<evidence type="ECO:0000256" key="10">
    <source>
        <dbReference type="SAM" id="Phobius"/>
    </source>
</evidence>
<feature type="transmembrane region" description="Helical" evidence="10">
    <location>
        <begin position="430"/>
        <end position="453"/>
    </location>
</feature>
<keyword evidence="3" id="KW-1003">Cell membrane</keyword>
<evidence type="ECO:0000259" key="11">
    <source>
        <dbReference type="Pfam" id="PF01490"/>
    </source>
</evidence>
<keyword evidence="6" id="KW-0029">Amino-acid transport</keyword>
<sequence>MGEGMDKAMEMVEFDKEDDHERQGTLWTGTAHVVAAVIGSGVLALAWSVAQLGWIMGPSVLLGFAMVTFYTSTLLADCYRFPLPSTGSRNYTYMDAVRAYLGPKEVFMCGVAQYANLWGTMVGYTITATTSMMAVKRSNCFHKAGHAARCGVSGNTFMVVFGLIEVVLSQLPRLENITWISVVAAAMSFAYSVIGLCLCAAKWVAHGDFRGSLRGATAPSSSAKAWHALQALGNIAFAYTFAEVLIEIQDTLKSPPPENKTMKKVTMYGIGLTTVFYLSLGCIGYAAFGDSAPGNILTGGFYEPFWLVDIGNLCVVIHLIGAYQVYAQPVFAAVERRIAERWPESKLMSAGYKVKLPLGGGGGRSVSIVPPKVALRAGMVVVTTLVAMLVPFFNAVLGLLGASSFWPLTVYFPVSMHMTQTKVRRGSPKWIFLHGLSVVCLFVSIIACVGSVADIAESLKHAAPFKVVY</sequence>
<accession>A0A843U7Q0</accession>
<organism evidence="12 13">
    <name type="scientific">Colocasia esculenta</name>
    <name type="common">Wild taro</name>
    <name type="synonym">Arum esculentum</name>
    <dbReference type="NCBI Taxonomy" id="4460"/>
    <lineage>
        <taxon>Eukaryota</taxon>
        <taxon>Viridiplantae</taxon>
        <taxon>Streptophyta</taxon>
        <taxon>Embryophyta</taxon>
        <taxon>Tracheophyta</taxon>
        <taxon>Spermatophyta</taxon>
        <taxon>Magnoliopsida</taxon>
        <taxon>Liliopsida</taxon>
        <taxon>Araceae</taxon>
        <taxon>Aroideae</taxon>
        <taxon>Colocasieae</taxon>
        <taxon>Colocasia</taxon>
    </lineage>
</organism>
<dbReference type="Gene3D" id="1.20.1740.10">
    <property type="entry name" value="Amino acid/polyamine transporter I"/>
    <property type="match status" value="1"/>
</dbReference>
<comment type="similarity">
    <text evidence="9">Belongs to the amino acid/polyamine transporter 2 family. Amino acid/auxin permease (AAAP) (TC 2.A.18.2) subfamily.</text>
</comment>
<dbReference type="Proteomes" id="UP000652761">
    <property type="component" value="Unassembled WGS sequence"/>
</dbReference>
<keyword evidence="8 10" id="KW-0472">Membrane</keyword>
<evidence type="ECO:0000256" key="3">
    <source>
        <dbReference type="ARBA" id="ARBA00022475"/>
    </source>
</evidence>
<dbReference type="AlphaFoldDB" id="A0A843U7Q0"/>
<comment type="subcellular location">
    <subcellularLocation>
        <location evidence="1">Cell membrane</location>
    </subcellularLocation>
</comment>
<reference evidence="12" key="1">
    <citation type="submission" date="2017-07" db="EMBL/GenBank/DDBJ databases">
        <title>Taro Niue Genome Assembly and Annotation.</title>
        <authorList>
            <person name="Atibalentja N."/>
            <person name="Keating K."/>
            <person name="Fields C.J."/>
        </authorList>
    </citation>
    <scope>NUCLEOTIDE SEQUENCE</scope>
    <source>
        <strain evidence="12">Niue_2</strain>
        <tissue evidence="12">Leaf</tissue>
    </source>
</reference>
<dbReference type="GO" id="GO:0005886">
    <property type="term" value="C:plasma membrane"/>
    <property type="evidence" value="ECO:0007669"/>
    <property type="project" value="UniProtKB-SubCell"/>
</dbReference>
<keyword evidence="5" id="KW-0769">Symport</keyword>
<evidence type="ECO:0000256" key="7">
    <source>
        <dbReference type="ARBA" id="ARBA00022989"/>
    </source>
</evidence>
<feature type="transmembrane region" description="Helical" evidence="10">
    <location>
        <begin position="373"/>
        <end position="393"/>
    </location>
</feature>
<evidence type="ECO:0000313" key="13">
    <source>
        <dbReference type="Proteomes" id="UP000652761"/>
    </source>
</evidence>
<dbReference type="InterPro" id="IPR013057">
    <property type="entry name" value="AA_transpt_TM"/>
</dbReference>
<keyword evidence="7 10" id="KW-1133">Transmembrane helix</keyword>
<dbReference type="Pfam" id="PF01490">
    <property type="entry name" value="Aa_trans"/>
    <property type="match status" value="1"/>
</dbReference>